<comment type="caution">
    <text evidence="2">The sequence shown here is derived from an EMBL/GenBank/DDBJ whole genome shotgun (WGS) entry which is preliminary data.</text>
</comment>
<keyword evidence="1" id="KW-0472">Membrane</keyword>
<gene>
    <name evidence="2" type="ORF">CU103_11640</name>
</gene>
<keyword evidence="3" id="KW-1185">Reference proteome</keyword>
<keyword evidence="1" id="KW-1133">Transmembrane helix</keyword>
<keyword evidence="1" id="KW-0812">Transmembrane</keyword>
<evidence type="ECO:0000256" key="1">
    <source>
        <dbReference type="SAM" id="Phobius"/>
    </source>
</evidence>
<evidence type="ECO:0000313" key="2">
    <source>
        <dbReference type="EMBL" id="PSH64545.1"/>
    </source>
</evidence>
<feature type="transmembrane region" description="Helical" evidence="1">
    <location>
        <begin position="92"/>
        <end position="110"/>
    </location>
</feature>
<protein>
    <submittedName>
        <fullName evidence="2">Uncharacterized protein</fullName>
    </submittedName>
</protein>
<name>A0A2P7BDN0_9HYPH</name>
<feature type="transmembrane region" description="Helical" evidence="1">
    <location>
        <begin position="23"/>
        <end position="42"/>
    </location>
</feature>
<dbReference type="EMBL" id="PGGM01000004">
    <property type="protein sequence ID" value="PSH64545.1"/>
    <property type="molecule type" value="Genomic_DNA"/>
</dbReference>
<organism evidence="2 3">
    <name type="scientific">Phyllobacterium sophorae</name>
    <dbReference type="NCBI Taxonomy" id="1520277"/>
    <lineage>
        <taxon>Bacteria</taxon>
        <taxon>Pseudomonadati</taxon>
        <taxon>Pseudomonadota</taxon>
        <taxon>Alphaproteobacteria</taxon>
        <taxon>Hyphomicrobiales</taxon>
        <taxon>Phyllobacteriaceae</taxon>
        <taxon>Phyllobacterium</taxon>
    </lineage>
</organism>
<dbReference type="AlphaFoldDB" id="A0A2P7BDN0"/>
<sequence>MSTQDTPGPISQRFTLNSTINTGTIYICAAIGGFIAAVADLVQKEEASAVEKITKVSARHLELTVQPLWTLSLLVILAAALCFVFQPKDRKQSFGVGVGIIAAIMTLTPYKGPLTGAPIDPPAVTDPAESYYAPAMVHRVSDKGGFLSGSKRPGKNGLTEGQLAFTVSNATSDEAVIAASIFVGSRDYYQKYIANPGSDVTFAFQLPPNVRGQKVSYALEVNGKRLPNRTLTPGADGFAVSAEIRSDMTTVQEFDGSDVEEYSTKRNVNGSFTRKLQDKLFNNYRW</sequence>
<proteinExistence type="predicted"/>
<dbReference type="RefSeq" id="WP_106664092.1">
    <property type="nucleotide sequence ID" value="NZ_PGGM01000004.1"/>
</dbReference>
<evidence type="ECO:0000313" key="3">
    <source>
        <dbReference type="Proteomes" id="UP000241764"/>
    </source>
</evidence>
<accession>A0A2P7BDN0</accession>
<dbReference type="OrthoDB" id="7677500at2"/>
<dbReference type="Proteomes" id="UP000241764">
    <property type="component" value="Unassembled WGS sequence"/>
</dbReference>
<feature type="transmembrane region" description="Helical" evidence="1">
    <location>
        <begin position="63"/>
        <end position="86"/>
    </location>
</feature>
<reference evidence="3" key="1">
    <citation type="submission" date="2017-11" db="EMBL/GenBank/DDBJ databases">
        <authorList>
            <person name="Kuznetsova I."/>
            <person name="Sazanova A."/>
            <person name="Chirak E."/>
            <person name="Safronova V."/>
            <person name="Willems A."/>
        </authorList>
    </citation>
    <scope>NUCLEOTIDE SEQUENCE [LARGE SCALE GENOMIC DNA]</scope>
    <source>
        <strain evidence="3">CCBAU 03422</strain>
    </source>
</reference>